<feature type="region of interest" description="Disordered" evidence="1">
    <location>
        <begin position="1"/>
        <end position="225"/>
    </location>
</feature>
<name>A0A6J4L590_9ACTN</name>
<organism evidence="2">
    <name type="scientific">uncultured Frankineae bacterium</name>
    <dbReference type="NCBI Taxonomy" id="437475"/>
    <lineage>
        <taxon>Bacteria</taxon>
        <taxon>Bacillati</taxon>
        <taxon>Actinomycetota</taxon>
        <taxon>Actinomycetes</taxon>
        <taxon>Frankiales</taxon>
        <taxon>environmental samples</taxon>
    </lineage>
</organism>
<dbReference type="AlphaFoldDB" id="A0A6J4L590"/>
<feature type="compositionally biased region" description="Basic residues" evidence="1">
    <location>
        <begin position="72"/>
        <end position="82"/>
    </location>
</feature>
<feature type="compositionally biased region" description="Basic residues" evidence="1">
    <location>
        <begin position="183"/>
        <end position="194"/>
    </location>
</feature>
<proteinExistence type="predicted"/>
<sequence>DPSPCPPKAPPLAHPAAARPPARRCPDGGARRRPGRLRRHHHRVRRQWLRARRRQRVRAARPGRQPVGGLRGQRRGRRRGRRDRAGLPGHEEGPQGGGLLAGLRHRRGRRHRRELGARGPQGAVRRGAEDRRRGRADRRHGDHRMVGAAVAGAQAPRHHRLAEPQPLRPDVPDLGVGRQGPAARRRPLLRHQRRGAGEEPRTGLRGGLRRQRGSADHRLPQGGGRADAADRLLLRAAVVHVGGAAGEGGPAAAHRGLRRRAREGRLRLPGVRARQDHGPGVRRVGQPGGRADPQLPVDQRRPERRRPLHRRGQDVARGRREEVDRGQPREGAGLAAL</sequence>
<evidence type="ECO:0000313" key="2">
    <source>
        <dbReference type="EMBL" id="CAA9321713.1"/>
    </source>
</evidence>
<feature type="compositionally biased region" description="Basic residues" evidence="1">
    <location>
        <begin position="103"/>
        <end position="113"/>
    </location>
</feature>
<feature type="non-terminal residue" evidence="2">
    <location>
        <position position="337"/>
    </location>
</feature>
<feature type="compositionally biased region" description="Basic and acidic residues" evidence="1">
    <location>
        <begin position="83"/>
        <end position="93"/>
    </location>
</feature>
<feature type="compositionally biased region" description="Basic and acidic residues" evidence="1">
    <location>
        <begin position="311"/>
        <end position="328"/>
    </location>
</feature>
<feature type="compositionally biased region" description="Pro residues" evidence="1">
    <location>
        <begin position="1"/>
        <end position="13"/>
    </location>
</feature>
<evidence type="ECO:0000256" key="1">
    <source>
        <dbReference type="SAM" id="MobiDB-lite"/>
    </source>
</evidence>
<accession>A0A6J4L590</accession>
<feature type="compositionally biased region" description="Basic residues" evidence="1">
    <location>
        <begin position="31"/>
        <end position="61"/>
    </location>
</feature>
<protein>
    <submittedName>
        <fullName evidence="2">Glycine betaine ABC transport system, glycine betaine-binding protein OpuAC</fullName>
    </submittedName>
</protein>
<feature type="non-terminal residue" evidence="2">
    <location>
        <position position="1"/>
    </location>
</feature>
<reference evidence="2" key="1">
    <citation type="submission" date="2020-02" db="EMBL/GenBank/DDBJ databases">
        <authorList>
            <person name="Meier V. D."/>
        </authorList>
    </citation>
    <scope>NUCLEOTIDE SEQUENCE</scope>
    <source>
        <strain evidence="2">AVDCRST_MAG07</strain>
    </source>
</reference>
<dbReference type="EMBL" id="CADCUB010000063">
    <property type="protein sequence ID" value="CAA9321713.1"/>
    <property type="molecule type" value="Genomic_DNA"/>
</dbReference>
<gene>
    <name evidence="2" type="ORF">AVDCRST_MAG07-1287</name>
</gene>
<feature type="region of interest" description="Disordered" evidence="1">
    <location>
        <begin position="244"/>
        <end position="337"/>
    </location>
</feature>